<accession>A0A956RQ57</accession>
<dbReference type="EC" id="3.2.2.27" evidence="3"/>
<dbReference type="PANTHER" id="PTHR33693">
    <property type="entry name" value="TYPE-5 URACIL-DNA GLYCOSYLASE"/>
    <property type="match status" value="1"/>
</dbReference>
<name>A0A956RQ57_UNCEI</name>
<evidence type="ECO:0000256" key="11">
    <source>
        <dbReference type="ARBA" id="ARBA00023204"/>
    </source>
</evidence>
<organism evidence="14 15">
    <name type="scientific">Eiseniibacteriota bacterium</name>
    <dbReference type="NCBI Taxonomy" id="2212470"/>
    <lineage>
        <taxon>Bacteria</taxon>
        <taxon>Candidatus Eiseniibacteriota</taxon>
    </lineage>
</organism>
<dbReference type="InterPro" id="IPR051536">
    <property type="entry name" value="UDG_Type-4/5"/>
</dbReference>
<comment type="catalytic activity">
    <reaction evidence="1">
        <text>Hydrolyzes single-stranded DNA or mismatched double-stranded DNA and polynucleotides, releasing free uracil.</text>
        <dbReference type="EC" id="3.2.2.27"/>
    </reaction>
</comment>
<protein>
    <recommendedName>
        <fullName evidence="4">Type-4 uracil-DNA glycosylase</fullName>
        <ecNumber evidence="3">3.2.2.27</ecNumber>
    </recommendedName>
</protein>
<keyword evidence="6" id="KW-0479">Metal-binding</keyword>
<dbReference type="GO" id="GO:0006281">
    <property type="term" value="P:DNA repair"/>
    <property type="evidence" value="ECO:0007669"/>
    <property type="project" value="UniProtKB-KW"/>
</dbReference>
<evidence type="ECO:0000256" key="7">
    <source>
        <dbReference type="ARBA" id="ARBA00022763"/>
    </source>
</evidence>
<keyword evidence="10" id="KW-0411">Iron-sulfur</keyword>
<evidence type="ECO:0000256" key="6">
    <source>
        <dbReference type="ARBA" id="ARBA00022723"/>
    </source>
</evidence>
<evidence type="ECO:0000256" key="5">
    <source>
        <dbReference type="ARBA" id="ARBA00022485"/>
    </source>
</evidence>
<reference evidence="14" key="1">
    <citation type="submission" date="2020-04" db="EMBL/GenBank/DDBJ databases">
        <authorList>
            <person name="Zhang T."/>
        </authorList>
    </citation>
    <scope>NUCLEOTIDE SEQUENCE</scope>
    <source>
        <strain evidence="14">HKST-UBA01</strain>
    </source>
</reference>
<dbReference type="NCBIfam" id="TIGR00758">
    <property type="entry name" value="UDG_fam4"/>
    <property type="match status" value="1"/>
</dbReference>
<keyword evidence="9" id="KW-0408">Iron</keyword>
<feature type="domain" description="Uracil-DNA glycosylase-like" evidence="13">
    <location>
        <begin position="123"/>
        <end position="269"/>
    </location>
</feature>
<keyword evidence="11" id="KW-0234">DNA repair</keyword>
<evidence type="ECO:0000256" key="8">
    <source>
        <dbReference type="ARBA" id="ARBA00022801"/>
    </source>
</evidence>
<dbReference type="PANTHER" id="PTHR33693:SF1">
    <property type="entry name" value="TYPE-4 URACIL-DNA GLYCOSYLASE"/>
    <property type="match status" value="1"/>
</dbReference>
<dbReference type="Gene3D" id="3.40.470.10">
    <property type="entry name" value="Uracil-DNA glycosylase-like domain"/>
    <property type="match status" value="1"/>
</dbReference>
<dbReference type="SMART" id="SM00986">
    <property type="entry name" value="UDG"/>
    <property type="match status" value="1"/>
</dbReference>
<dbReference type="InterPro" id="IPR005122">
    <property type="entry name" value="Uracil-DNA_glycosylase-like"/>
</dbReference>
<dbReference type="CDD" id="cd10030">
    <property type="entry name" value="UDG-F4_TTUDGA_SPO1dp_like"/>
    <property type="match status" value="1"/>
</dbReference>
<evidence type="ECO:0000256" key="12">
    <source>
        <dbReference type="SAM" id="MobiDB-lite"/>
    </source>
</evidence>
<feature type="compositionally biased region" description="Pro residues" evidence="12">
    <location>
        <begin position="37"/>
        <end position="49"/>
    </location>
</feature>
<comment type="similarity">
    <text evidence="2">Belongs to the uracil-DNA glycosylase (UDG) superfamily. Type 4 (UDGa) family.</text>
</comment>
<dbReference type="Pfam" id="PF03167">
    <property type="entry name" value="UDG"/>
    <property type="match status" value="1"/>
</dbReference>
<dbReference type="GO" id="GO:0046872">
    <property type="term" value="F:metal ion binding"/>
    <property type="evidence" value="ECO:0007669"/>
    <property type="project" value="UniProtKB-KW"/>
</dbReference>
<dbReference type="InterPro" id="IPR005273">
    <property type="entry name" value="Ura-DNA_glyco_family4"/>
</dbReference>
<dbReference type="AlphaFoldDB" id="A0A956RQ57"/>
<evidence type="ECO:0000256" key="9">
    <source>
        <dbReference type="ARBA" id="ARBA00023004"/>
    </source>
</evidence>
<keyword evidence="5" id="KW-0004">4Fe-4S</keyword>
<dbReference type="EMBL" id="JAGQHR010000685">
    <property type="protein sequence ID" value="MCA9729416.1"/>
    <property type="molecule type" value="Genomic_DNA"/>
</dbReference>
<keyword evidence="7" id="KW-0227">DNA damage</keyword>
<dbReference type="GO" id="GO:0004844">
    <property type="term" value="F:uracil DNA N-glycosylase activity"/>
    <property type="evidence" value="ECO:0007669"/>
    <property type="project" value="UniProtKB-EC"/>
</dbReference>
<evidence type="ECO:0000256" key="3">
    <source>
        <dbReference type="ARBA" id="ARBA00012030"/>
    </source>
</evidence>
<evidence type="ECO:0000256" key="1">
    <source>
        <dbReference type="ARBA" id="ARBA00001400"/>
    </source>
</evidence>
<sequence length="277" mass="29622">MRGIRHWWDPELGAGLRDLVRQVGAGGSSAGTEPPARRPAPAPRKPPVPRASADPSVPPVPPSPTGSSKAGSPGGSATRPQWAMPPLAIGRDPDWNERLEAVARNASSCVACALCKTRDKVVFGVGSAHVPLVFVGEAPGADEDRQGIPFVGKAGQLLTRIIAAIGLDRDEVYICNVLKCRPPGNRNPAPDEIAKCTPFLEEQMDILRPKVICTLGLFASQFLLETQSPIGKLRGRVFEYHGVPVIPTYHPAALLRNPGLKAAVWEDVQLVRRTLDA</sequence>
<dbReference type="InterPro" id="IPR036895">
    <property type="entry name" value="Uracil-DNA_glycosylase-like_sf"/>
</dbReference>
<dbReference type="SMART" id="SM00987">
    <property type="entry name" value="UreE_C"/>
    <property type="match status" value="1"/>
</dbReference>
<evidence type="ECO:0000256" key="2">
    <source>
        <dbReference type="ARBA" id="ARBA00006521"/>
    </source>
</evidence>
<evidence type="ECO:0000256" key="10">
    <source>
        <dbReference type="ARBA" id="ARBA00023014"/>
    </source>
</evidence>
<reference evidence="14" key="2">
    <citation type="journal article" date="2021" name="Microbiome">
        <title>Successional dynamics and alternative stable states in a saline activated sludge microbial community over 9 years.</title>
        <authorList>
            <person name="Wang Y."/>
            <person name="Ye J."/>
            <person name="Ju F."/>
            <person name="Liu L."/>
            <person name="Boyd J.A."/>
            <person name="Deng Y."/>
            <person name="Parks D.H."/>
            <person name="Jiang X."/>
            <person name="Yin X."/>
            <person name="Woodcroft B.J."/>
            <person name="Tyson G.W."/>
            <person name="Hugenholtz P."/>
            <person name="Polz M.F."/>
            <person name="Zhang T."/>
        </authorList>
    </citation>
    <scope>NUCLEOTIDE SEQUENCE</scope>
    <source>
        <strain evidence="14">HKST-UBA01</strain>
    </source>
</reference>
<evidence type="ECO:0000256" key="4">
    <source>
        <dbReference type="ARBA" id="ARBA00019403"/>
    </source>
</evidence>
<dbReference type="SUPFAM" id="SSF52141">
    <property type="entry name" value="Uracil-DNA glycosylase-like"/>
    <property type="match status" value="1"/>
</dbReference>
<feature type="region of interest" description="Disordered" evidence="12">
    <location>
        <begin position="19"/>
        <end position="89"/>
    </location>
</feature>
<evidence type="ECO:0000313" key="15">
    <source>
        <dbReference type="Proteomes" id="UP000697710"/>
    </source>
</evidence>
<proteinExistence type="inferred from homology"/>
<dbReference type="Proteomes" id="UP000697710">
    <property type="component" value="Unassembled WGS sequence"/>
</dbReference>
<keyword evidence="8" id="KW-0378">Hydrolase</keyword>
<feature type="compositionally biased region" description="Low complexity" evidence="12">
    <location>
        <begin position="65"/>
        <end position="78"/>
    </location>
</feature>
<dbReference type="GO" id="GO:0051539">
    <property type="term" value="F:4 iron, 4 sulfur cluster binding"/>
    <property type="evidence" value="ECO:0007669"/>
    <property type="project" value="UniProtKB-KW"/>
</dbReference>
<gene>
    <name evidence="14" type="ORF">KC729_17140</name>
</gene>
<evidence type="ECO:0000313" key="14">
    <source>
        <dbReference type="EMBL" id="MCA9729416.1"/>
    </source>
</evidence>
<comment type="caution">
    <text evidence="14">The sequence shown here is derived from an EMBL/GenBank/DDBJ whole genome shotgun (WGS) entry which is preliminary data.</text>
</comment>
<evidence type="ECO:0000259" key="13">
    <source>
        <dbReference type="SMART" id="SM00986"/>
    </source>
</evidence>